<dbReference type="InterPro" id="IPR051264">
    <property type="entry name" value="FAD-oxidored/transferase_4"/>
</dbReference>
<keyword evidence="3 5" id="KW-0274">FAD</keyword>
<dbReference type="InterPro" id="IPR016173">
    <property type="entry name" value="D-lactate_DH_C-sub2"/>
</dbReference>
<feature type="binding site" evidence="5 7">
    <location>
        <position position="152"/>
    </location>
    <ligand>
        <name>FAD</name>
        <dbReference type="ChEBI" id="CHEBI:57692"/>
    </ligand>
</feature>
<dbReference type="PIRSF" id="PIRSF000101">
    <property type="entry name" value="D-lactate_dh"/>
    <property type="match status" value="1"/>
</dbReference>
<dbReference type="Pfam" id="PF01565">
    <property type="entry name" value="FAD_binding_4"/>
    <property type="match status" value="1"/>
</dbReference>
<keyword evidence="4 5" id="KW-0560">Oxidoreductase</keyword>
<evidence type="ECO:0000259" key="8">
    <source>
        <dbReference type="PROSITE" id="PS51387"/>
    </source>
</evidence>
<dbReference type="Gene3D" id="3.30.43.10">
    <property type="entry name" value="Uridine Diphospho-n-acetylenolpyruvylglucosamine Reductase, domain 2"/>
    <property type="match status" value="1"/>
</dbReference>
<evidence type="ECO:0000256" key="3">
    <source>
        <dbReference type="ARBA" id="ARBA00022827"/>
    </source>
</evidence>
<dbReference type="GO" id="GO:0071949">
    <property type="term" value="F:FAD binding"/>
    <property type="evidence" value="ECO:0007669"/>
    <property type="project" value="InterPro"/>
</dbReference>
<dbReference type="Pfam" id="PF09330">
    <property type="entry name" value="Lact-deh-memb"/>
    <property type="match status" value="1"/>
</dbReference>
<dbReference type="GO" id="GO:0004458">
    <property type="term" value="F:D-lactate dehydrogenase (cytochrome) activity"/>
    <property type="evidence" value="ECO:0007669"/>
    <property type="project" value="UniProtKB-UniRule"/>
</dbReference>
<dbReference type="InterPro" id="IPR012256">
    <property type="entry name" value="D_lactate_DH"/>
</dbReference>
<proteinExistence type="inferred from homology"/>
<keyword evidence="2 5" id="KW-0285">Flavoprotein</keyword>
<organism evidence="9 10">
    <name type="scientific">Jiella pacifica</name>
    <dbReference type="NCBI Taxonomy" id="2696469"/>
    <lineage>
        <taxon>Bacteria</taxon>
        <taxon>Pseudomonadati</taxon>
        <taxon>Pseudomonadota</taxon>
        <taxon>Alphaproteobacteria</taxon>
        <taxon>Hyphomicrobiales</taxon>
        <taxon>Aurantimonadaceae</taxon>
        <taxon>Jiella</taxon>
    </lineage>
</organism>
<comment type="function">
    <text evidence="5 6">Catalyzes the oxidation of D-lactate to pyruvate.</text>
</comment>
<dbReference type="PROSITE" id="PS51387">
    <property type="entry name" value="FAD_PCMH"/>
    <property type="match status" value="1"/>
</dbReference>
<evidence type="ECO:0000256" key="4">
    <source>
        <dbReference type="ARBA" id="ARBA00023002"/>
    </source>
</evidence>
<dbReference type="InterPro" id="IPR015409">
    <property type="entry name" value="Lactate_DH_C"/>
</dbReference>
<feature type="binding site" evidence="5 7">
    <location>
        <begin position="76"/>
        <end position="77"/>
    </location>
    <ligand>
        <name>FAD</name>
        <dbReference type="ChEBI" id="CHEBI:57692"/>
    </ligand>
</feature>
<evidence type="ECO:0000256" key="7">
    <source>
        <dbReference type="PIRSR" id="PIRSR000101-1"/>
    </source>
</evidence>
<dbReference type="NCBIfam" id="NF008387">
    <property type="entry name" value="PRK11183.1"/>
    <property type="match status" value="1"/>
</dbReference>
<dbReference type="InterPro" id="IPR036318">
    <property type="entry name" value="FAD-bd_PCMH-like_sf"/>
</dbReference>
<feature type="binding site" evidence="5 7">
    <location>
        <begin position="68"/>
        <end position="72"/>
    </location>
    <ligand>
        <name>FAD</name>
        <dbReference type="ChEBI" id="CHEBI:57692"/>
    </ligand>
</feature>
<evidence type="ECO:0000313" key="10">
    <source>
        <dbReference type="Proteomes" id="UP000469011"/>
    </source>
</evidence>
<comment type="caution">
    <text evidence="9">The sequence shown here is derived from an EMBL/GenBank/DDBJ whole genome shotgun (WGS) entry which is preliminary data.</text>
</comment>
<dbReference type="SUPFAM" id="SSF56176">
    <property type="entry name" value="FAD-binding/transporter-associated domain-like"/>
    <property type="match status" value="1"/>
</dbReference>
<comment type="cofactor">
    <cofactor evidence="1 5 6 7">
        <name>FAD</name>
        <dbReference type="ChEBI" id="CHEBI:57692"/>
    </cofactor>
</comment>
<feature type="domain" description="FAD-binding PCMH-type" evidence="8">
    <location>
        <begin position="34"/>
        <end position="215"/>
    </location>
</feature>
<dbReference type="InterPro" id="IPR016164">
    <property type="entry name" value="FAD-linked_Oxase-like_C"/>
</dbReference>
<comment type="subcellular location">
    <subcellularLocation>
        <location evidence="5">Cell inner membrane</location>
        <topology evidence="5">Peripheral membrane protein</topology>
        <orientation evidence="5">Cytoplasmic side</orientation>
    </subcellularLocation>
</comment>
<evidence type="ECO:0000256" key="6">
    <source>
        <dbReference type="PIRNR" id="PIRNR000101"/>
    </source>
</evidence>
<comment type="catalytic activity">
    <reaction evidence="5 6">
        <text>(R)-lactate + a quinone = a quinol + pyruvate</text>
        <dbReference type="Rhea" id="RHEA:51468"/>
        <dbReference type="ChEBI" id="CHEBI:15361"/>
        <dbReference type="ChEBI" id="CHEBI:16004"/>
        <dbReference type="ChEBI" id="CHEBI:24646"/>
        <dbReference type="ChEBI" id="CHEBI:132124"/>
        <dbReference type="EC" id="1.1.5.12"/>
    </reaction>
</comment>
<dbReference type="PANTHER" id="PTHR43716:SF1">
    <property type="entry name" value="D-2-HYDROXYGLUTARATE DEHYDROGENASE, MITOCHONDRIAL"/>
    <property type="match status" value="1"/>
</dbReference>
<protein>
    <recommendedName>
        <fullName evidence="5">Quinone-dependent D-lactate dehydrogenase</fullName>
        <ecNumber evidence="5">1.1.5.12</ecNumber>
    </recommendedName>
    <alternativeName>
        <fullName evidence="5">D-lactate dehydrogenase</fullName>
        <shortName evidence="5">D-LDH</shortName>
    </alternativeName>
</protein>
<name>A0A6N9T3L4_9HYPH</name>
<keyword evidence="10" id="KW-1185">Reference proteome</keyword>
<dbReference type="EC" id="1.1.5.12" evidence="5"/>
<dbReference type="InterPro" id="IPR016172">
    <property type="entry name" value="D-lactate_DH_C-sub1"/>
</dbReference>
<comment type="similarity">
    <text evidence="5">Belongs to the quinone-dependent D-lactate dehydrogenase family.</text>
</comment>
<dbReference type="EMBL" id="JAAAMG010000013">
    <property type="protein sequence ID" value="NDW05964.1"/>
    <property type="molecule type" value="Genomic_DNA"/>
</dbReference>
<dbReference type="GO" id="GO:0048038">
    <property type="term" value="F:quinone binding"/>
    <property type="evidence" value="ECO:0007669"/>
    <property type="project" value="UniProtKB-KW"/>
</dbReference>
<keyword evidence="5 6" id="KW-0874">Quinone</keyword>
<dbReference type="AlphaFoldDB" id="A0A6N9T3L4"/>
<keyword evidence="5" id="KW-0472">Membrane</keyword>
<feature type="binding site" evidence="5 7">
    <location>
        <position position="142"/>
    </location>
    <ligand>
        <name>FAD</name>
        <dbReference type="ChEBI" id="CHEBI:57692"/>
    </ligand>
</feature>
<dbReference type="GO" id="GO:0022904">
    <property type="term" value="P:respiratory electron transport chain"/>
    <property type="evidence" value="ECO:0007669"/>
    <property type="project" value="InterPro"/>
</dbReference>
<evidence type="ECO:0000256" key="5">
    <source>
        <dbReference type="HAMAP-Rule" id="MF_02092"/>
    </source>
</evidence>
<gene>
    <name evidence="5" type="primary">dld</name>
    <name evidence="9" type="ORF">GTK09_16205</name>
</gene>
<feature type="binding site" evidence="5 7">
    <location>
        <position position="255"/>
    </location>
    <ligand>
        <name>FAD</name>
        <dbReference type="ChEBI" id="CHEBI:57692"/>
    </ligand>
</feature>
<dbReference type="Gene3D" id="3.30.465.10">
    <property type="match status" value="1"/>
</dbReference>
<dbReference type="Proteomes" id="UP000469011">
    <property type="component" value="Unassembled WGS sequence"/>
</dbReference>
<accession>A0A6N9T3L4</accession>
<evidence type="ECO:0000256" key="2">
    <source>
        <dbReference type="ARBA" id="ARBA00022630"/>
    </source>
</evidence>
<feature type="binding site" evidence="7">
    <location>
        <position position="250"/>
    </location>
    <ligand>
        <name>FAD</name>
        <dbReference type="ChEBI" id="CHEBI:57692"/>
    </ligand>
</feature>
<evidence type="ECO:0000256" key="1">
    <source>
        <dbReference type="ARBA" id="ARBA00001974"/>
    </source>
</evidence>
<dbReference type="GO" id="GO:0006089">
    <property type="term" value="P:lactate metabolic process"/>
    <property type="evidence" value="ECO:0007669"/>
    <property type="project" value="UniProtKB-UniRule"/>
</dbReference>
<dbReference type="InterPro" id="IPR016166">
    <property type="entry name" value="FAD-bd_PCMH"/>
</dbReference>
<dbReference type="Gene3D" id="3.30.1370.20">
    <property type="entry name" value="D-lactate dehydrogenase, cap domain, subdomain 2"/>
    <property type="match status" value="1"/>
</dbReference>
<dbReference type="SUPFAM" id="SSF55103">
    <property type="entry name" value="FAD-linked oxidases, C-terminal domain"/>
    <property type="match status" value="1"/>
</dbReference>
<evidence type="ECO:0000313" key="9">
    <source>
        <dbReference type="EMBL" id="NDW05964.1"/>
    </source>
</evidence>
<dbReference type="GO" id="GO:0102029">
    <property type="term" value="F:D-lactate dehydrogenase (quinone) activity"/>
    <property type="evidence" value="ECO:0007669"/>
    <property type="project" value="UniProtKB-EC"/>
</dbReference>
<dbReference type="InterPro" id="IPR006094">
    <property type="entry name" value="Oxid_FAD_bind_N"/>
</dbReference>
<dbReference type="PANTHER" id="PTHR43716">
    <property type="entry name" value="D-2-HYDROXYGLUTARATE DEHYDROGENASE, MITOCHONDRIAL"/>
    <property type="match status" value="1"/>
</dbReference>
<feature type="binding site" evidence="5 7">
    <location>
        <position position="135"/>
    </location>
    <ligand>
        <name>FAD</name>
        <dbReference type="ChEBI" id="CHEBI:57692"/>
    </ligand>
</feature>
<dbReference type="RefSeq" id="WP_163464389.1">
    <property type="nucleotide sequence ID" value="NZ_JAAAMG010000013.1"/>
</dbReference>
<sequence length="580" mass="64077">MSDLVAELQDIVGARHVLTGQNATRRFRKGYRYGDGDVLAVVRPGSLVEQWRTLKACVAADVAIICQAANTGLTGGSTPDGDGYDRPIVIVNMLRMDRIHLLDSGRQVICQPGSTLNQLEKRLRPLGREPHSVIGSSCIGASVTGGICNNSGGALIRRGPAFTQMALFAQVTETGELQLVNHLGIEVGNDPEVILAAIDGGSFDESQIAFPADRWASDREYQHHVRQVDAASPARFNADPRRHYEASGSAGKVAVFAVRLDTFAADEDVAVFYIGSNDPAELEAIRREILTGFDNLPIAGEYMHRTAYDASRRYGKDLFLFIRHFGTDNVPKAFAVKSRIDGITEKLGLGGAISDRFLQGVSRLFREHLPKRMNDYRERYAHHLLLKMGNGGSAEARAYLEGRFPSATGDFFECDAEEGSAAFLNRFAVGGAIVRYRAVHPTTVEDIVALDVALPRNTLDWFERLPQEIEDKIAFKMYCGHFFCHVLHQEYLVRKGEDCLAIEHALWKLLDARGAEYPAEHNVGHLYDAKPALRDFYRKLDPTNTFNPGIGRTSKLRCWAGEAENEAVCDCATQHVRTVA</sequence>
<keyword evidence="5" id="KW-0997">Cell inner membrane</keyword>
<dbReference type="InterPro" id="IPR016167">
    <property type="entry name" value="FAD-bd_PCMH_sub1"/>
</dbReference>
<keyword evidence="5" id="KW-1003">Cell membrane</keyword>
<dbReference type="InterPro" id="IPR016169">
    <property type="entry name" value="FAD-bd_PCMH_sub2"/>
</dbReference>
<dbReference type="Gene3D" id="3.30.70.610">
    <property type="entry name" value="D-lactate dehydrogenase, cap domain, subdomain 1"/>
    <property type="match status" value="2"/>
</dbReference>
<reference evidence="9 10" key="1">
    <citation type="submission" date="2020-01" db="EMBL/GenBank/DDBJ databases">
        <title>Jiella pacifica sp. nov.</title>
        <authorList>
            <person name="Xue Z."/>
            <person name="Zhu S."/>
            <person name="Chen J."/>
            <person name="Yang J."/>
        </authorList>
    </citation>
    <scope>NUCLEOTIDE SEQUENCE [LARGE SCALE GENOMIC DNA]</scope>
    <source>
        <strain evidence="9 10">40Bstr34</strain>
    </source>
</reference>
<dbReference type="HAMAP" id="MF_02092">
    <property type="entry name" value="DLDH_Dld"/>
    <property type="match status" value="1"/>
</dbReference>
<dbReference type="GO" id="GO:0031234">
    <property type="term" value="C:extrinsic component of cytoplasmic side of plasma membrane"/>
    <property type="evidence" value="ECO:0007669"/>
    <property type="project" value="UniProtKB-UniRule"/>
</dbReference>
<dbReference type="GO" id="GO:0055085">
    <property type="term" value="P:transmembrane transport"/>
    <property type="evidence" value="ECO:0007669"/>
    <property type="project" value="InterPro"/>
</dbReference>